<comment type="similarity">
    <text evidence="9">Belongs to the MntA antitoxin family.</text>
</comment>
<keyword evidence="3" id="KW-0808">Transferase</keyword>
<dbReference type="Proteomes" id="UP000315842">
    <property type="component" value="Unassembled WGS sequence"/>
</dbReference>
<dbReference type="RefSeq" id="WP_141320685.1">
    <property type="nucleotide sequence ID" value="NZ_BJLP01000030.1"/>
</dbReference>
<dbReference type="PROSITE" id="PS50943">
    <property type="entry name" value="HTH_CROC1"/>
    <property type="match status" value="1"/>
</dbReference>
<dbReference type="SUPFAM" id="SSF81301">
    <property type="entry name" value="Nucleotidyltransferase"/>
    <property type="match status" value="1"/>
</dbReference>
<evidence type="ECO:0000256" key="5">
    <source>
        <dbReference type="ARBA" id="ARBA00022723"/>
    </source>
</evidence>
<dbReference type="InterPro" id="IPR052038">
    <property type="entry name" value="Type-VII_TA_antitoxin"/>
</dbReference>
<evidence type="ECO:0000259" key="11">
    <source>
        <dbReference type="PROSITE" id="PS50943"/>
    </source>
</evidence>
<dbReference type="Gene3D" id="1.10.260.40">
    <property type="entry name" value="lambda repressor-like DNA-binding domains"/>
    <property type="match status" value="1"/>
</dbReference>
<evidence type="ECO:0000256" key="2">
    <source>
        <dbReference type="ARBA" id="ARBA00022649"/>
    </source>
</evidence>
<keyword evidence="4" id="KW-0548">Nucleotidyltransferase</keyword>
<accession>A0A4Y3KCS1</accession>
<keyword evidence="7" id="KW-0067">ATP-binding</keyword>
<dbReference type="Pfam" id="PF01909">
    <property type="entry name" value="NTP_transf_2"/>
    <property type="match status" value="1"/>
</dbReference>
<dbReference type="PANTHER" id="PTHR33571:SF12">
    <property type="entry name" value="BSL3053 PROTEIN"/>
    <property type="match status" value="1"/>
</dbReference>
<keyword evidence="8" id="KW-0460">Magnesium</keyword>
<feature type="domain" description="HTH cro/C1-type" evidence="11">
    <location>
        <begin position="5"/>
        <end position="60"/>
    </location>
</feature>
<dbReference type="SMART" id="SM00530">
    <property type="entry name" value="HTH_XRE"/>
    <property type="match status" value="1"/>
</dbReference>
<evidence type="ECO:0000256" key="9">
    <source>
        <dbReference type="ARBA" id="ARBA00038276"/>
    </source>
</evidence>
<keyword evidence="6" id="KW-0547">Nucleotide-binding</keyword>
<comment type="cofactor">
    <cofactor evidence="1">
        <name>Mg(2+)</name>
        <dbReference type="ChEBI" id="CHEBI:18420"/>
    </cofactor>
</comment>
<dbReference type="EMBL" id="BJLP01000030">
    <property type="protein sequence ID" value="GEA81486.1"/>
    <property type="molecule type" value="Genomic_DNA"/>
</dbReference>
<dbReference type="GO" id="GO:0003677">
    <property type="term" value="F:DNA binding"/>
    <property type="evidence" value="ECO:0007669"/>
    <property type="project" value="InterPro"/>
</dbReference>
<dbReference type="InterPro" id="IPR010982">
    <property type="entry name" value="Lambda_DNA-bd_dom_sf"/>
</dbReference>
<evidence type="ECO:0000256" key="1">
    <source>
        <dbReference type="ARBA" id="ARBA00001946"/>
    </source>
</evidence>
<dbReference type="Pfam" id="PF13560">
    <property type="entry name" value="HTH_31"/>
    <property type="match status" value="1"/>
</dbReference>
<dbReference type="InterPro" id="IPR043519">
    <property type="entry name" value="NT_sf"/>
</dbReference>
<evidence type="ECO:0000256" key="3">
    <source>
        <dbReference type="ARBA" id="ARBA00022679"/>
    </source>
</evidence>
<keyword evidence="5" id="KW-0479">Metal-binding</keyword>
<sequence length="148" mass="16179">MSTDLAERRRRRGLTQAELAHRSGVPQPNISAHETGRRPLGPVQLDRVLAALRPLPSEALREHRDEIVDIVRAHGGRTVRVFGSTAAGSDTQDSDLDLLVDTAPGTSLVDVMRMELDLEDLLEVRVDIVHDDGRGPVVESARATARPL</sequence>
<dbReference type="PANTHER" id="PTHR33571">
    <property type="entry name" value="SSL8005 PROTEIN"/>
    <property type="match status" value="1"/>
</dbReference>
<name>A0A4Y3KCS1_CELUD</name>
<evidence type="ECO:0000256" key="4">
    <source>
        <dbReference type="ARBA" id="ARBA00022695"/>
    </source>
</evidence>
<dbReference type="InterPro" id="IPR001387">
    <property type="entry name" value="Cro/C1-type_HTH"/>
</dbReference>
<dbReference type="CDD" id="cd05403">
    <property type="entry name" value="NT_KNTase_like"/>
    <property type="match status" value="1"/>
</dbReference>
<evidence type="ECO:0000256" key="6">
    <source>
        <dbReference type="ARBA" id="ARBA00022741"/>
    </source>
</evidence>
<dbReference type="InterPro" id="IPR002934">
    <property type="entry name" value="Polymerase_NTP_transf_dom"/>
</dbReference>
<dbReference type="SUPFAM" id="SSF47413">
    <property type="entry name" value="lambda repressor-like DNA-binding domains"/>
    <property type="match status" value="1"/>
</dbReference>
<reference evidence="12 13" key="1">
    <citation type="submission" date="2019-06" db="EMBL/GenBank/DDBJ databases">
        <title>Whole genome shotgun sequence of Cellulomonas uda NBRC 3747.</title>
        <authorList>
            <person name="Hosoyama A."/>
            <person name="Uohara A."/>
            <person name="Ohji S."/>
            <person name="Ichikawa N."/>
        </authorList>
    </citation>
    <scope>NUCLEOTIDE SEQUENCE [LARGE SCALE GENOMIC DNA]</scope>
    <source>
        <strain evidence="12 13">NBRC 3747</strain>
    </source>
</reference>
<dbReference type="Gene3D" id="3.30.460.10">
    <property type="entry name" value="Beta Polymerase, domain 2"/>
    <property type="match status" value="1"/>
</dbReference>
<dbReference type="GO" id="GO:0046872">
    <property type="term" value="F:metal ion binding"/>
    <property type="evidence" value="ECO:0007669"/>
    <property type="project" value="UniProtKB-KW"/>
</dbReference>
<evidence type="ECO:0000256" key="7">
    <source>
        <dbReference type="ARBA" id="ARBA00022840"/>
    </source>
</evidence>
<evidence type="ECO:0000313" key="12">
    <source>
        <dbReference type="EMBL" id="GEA81486.1"/>
    </source>
</evidence>
<proteinExistence type="inferred from homology"/>
<keyword evidence="13" id="KW-1185">Reference proteome</keyword>
<dbReference type="GO" id="GO:0005524">
    <property type="term" value="F:ATP binding"/>
    <property type="evidence" value="ECO:0007669"/>
    <property type="project" value="UniProtKB-KW"/>
</dbReference>
<comment type="caution">
    <text evidence="12">The sequence shown here is derived from an EMBL/GenBank/DDBJ whole genome shotgun (WGS) entry which is preliminary data.</text>
</comment>
<evidence type="ECO:0000256" key="10">
    <source>
        <dbReference type="SAM" id="MobiDB-lite"/>
    </source>
</evidence>
<evidence type="ECO:0000256" key="8">
    <source>
        <dbReference type="ARBA" id="ARBA00022842"/>
    </source>
</evidence>
<dbReference type="CDD" id="cd00093">
    <property type="entry name" value="HTH_XRE"/>
    <property type="match status" value="1"/>
</dbReference>
<evidence type="ECO:0000313" key="13">
    <source>
        <dbReference type="Proteomes" id="UP000315842"/>
    </source>
</evidence>
<feature type="region of interest" description="Disordered" evidence="10">
    <location>
        <begin position="1"/>
        <end position="39"/>
    </location>
</feature>
<protein>
    <recommendedName>
        <fullName evidence="11">HTH cro/C1-type domain-containing protein</fullName>
    </recommendedName>
</protein>
<gene>
    <name evidence="12" type="ORF">CUD01_19300</name>
</gene>
<dbReference type="AlphaFoldDB" id="A0A4Y3KCS1"/>
<keyword evidence="2" id="KW-1277">Toxin-antitoxin system</keyword>
<organism evidence="12 13">
    <name type="scientific">Cellulomonas uda</name>
    <dbReference type="NCBI Taxonomy" id="1714"/>
    <lineage>
        <taxon>Bacteria</taxon>
        <taxon>Bacillati</taxon>
        <taxon>Actinomycetota</taxon>
        <taxon>Actinomycetes</taxon>
        <taxon>Micrococcales</taxon>
        <taxon>Cellulomonadaceae</taxon>
        <taxon>Cellulomonas</taxon>
    </lineage>
</organism>
<dbReference type="GO" id="GO:0016779">
    <property type="term" value="F:nucleotidyltransferase activity"/>
    <property type="evidence" value="ECO:0007669"/>
    <property type="project" value="UniProtKB-KW"/>
</dbReference>